<dbReference type="STRING" id="1069680.M7NI65"/>
<dbReference type="InterPro" id="IPR041677">
    <property type="entry name" value="DNA2/NAM7_AAA_11"/>
</dbReference>
<keyword evidence="7 20" id="KW-0547">Nucleotide-binding</keyword>
<dbReference type="GO" id="GO:0033567">
    <property type="term" value="P:DNA replication, Okazaki fragment processing"/>
    <property type="evidence" value="ECO:0007669"/>
    <property type="project" value="UniProtKB-UniRule"/>
</dbReference>
<dbReference type="EMBL" id="AFWA02000017">
    <property type="protein sequence ID" value="EMR08248.1"/>
    <property type="molecule type" value="Genomic_DNA"/>
</dbReference>
<evidence type="ECO:0000259" key="22">
    <source>
        <dbReference type="Pfam" id="PF13086"/>
    </source>
</evidence>
<dbReference type="InterPro" id="IPR011604">
    <property type="entry name" value="PDDEXK-like_dom_sf"/>
</dbReference>
<dbReference type="Gene3D" id="3.90.320.10">
    <property type="match status" value="1"/>
</dbReference>
<dbReference type="GO" id="GO:0003677">
    <property type="term" value="F:DNA binding"/>
    <property type="evidence" value="ECO:0007669"/>
    <property type="project" value="UniProtKB-UniRule"/>
</dbReference>
<evidence type="ECO:0000259" key="23">
    <source>
        <dbReference type="Pfam" id="PF13087"/>
    </source>
</evidence>
<evidence type="ECO:0000256" key="17">
    <source>
        <dbReference type="ARBA" id="ARBA00023242"/>
    </source>
</evidence>
<evidence type="ECO:0000256" key="12">
    <source>
        <dbReference type="ARBA" id="ARBA00022840"/>
    </source>
</evidence>
<dbReference type="InterPro" id="IPR041679">
    <property type="entry name" value="DNA2/NAM7-like_C"/>
</dbReference>
<dbReference type="InterPro" id="IPR027417">
    <property type="entry name" value="P-loop_NTPase"/>
</dbReference>
<evidence type="ECO:0000313" key="25">
    <source>
        <dbReference type="Proteomes" id="UP000011958"/>
    </source>
</evidence>
<keyword evidence="18 20" id="KW-0511">Multifunctional enzyme</keyword>
<dbReference type="InterPro" id="IPR045055">
    <property type="entry name" value="DNA2/NAM7-like"/>
</dbReference>
<evidence type="ECO:0000256" key="19">
    <source>
        <dbReference type="ARBA" id="ARBA00047995"/>
    </source>
</evidence>
<evidence type="ECO:0000256" key="11">
    <source>
        <dbReference type="ARBA" id="ARBA00022806"/>
    </source>
</evidence>
<comment type="catalytic activity">
    <reaction evidence="19 20">
        <text>ATP + H2O = ADP + phosphate + H(+)</text>
        <dbReference type="Rhea" id="RHEA:13065"/>
        <dbReference type="ChEBI" id="CHEBI:15377"/>
        <dbReference type="ChEBI" id="CHEBI:15378"/>
        <dbReference type="ChEBI" id="CHEBI:30616"/>
        <dbReference type="ChEBI" id="CHEBI:43474"/>
        <dbReference type="ChEBI" id="CHEBI:456216"/>
        <dbReference type="EC" id="3.6.4.12"/>
    </reaction>
</comment>
<dbReference type="GO" id="GO:0006281">
    <property type="term" value="P:DNA repair"/>
    <property type="evidence" value="ECO:0007669"/>
    <property type="project" value="UniProtKB-KW"/>
</dbReference>
<dbReference type="FunFam" id="3.40.50.300:FF:001170">
    <property type="entry name" value="DNA replication helicase Dna2"/>
    <property type="match status" value="1"/>
</dbReference>
<dbReference type="GO" id="GO:0005694">
    <property type="term" value="C:chromosome"/>
    <property type="evidence" value="ECO:0007669"/>
    <property type="project" value="UniProtKB-SubCell"/>
</dbReference>
<keyword evidence="8" id="KW-0255">Endonuclease</keyword>
<comment type="caution">
    <text evidence="24">The sequence shown here is derived from an EMBL/GenBank/DDBJ whole genome shotgun (WGS) entry which is preliminary data.</text>
</comment>
<evidence type="ECO:0000256" key="16">
    <source>
        <dbReference type="ARBA" id="ARBA00023204"/>
    </source>
</evidence>
<dbReference type="PANTHER" id="PTHR10887:SF433">
    <property type="entry name" value="DNA REPLICATION ATP-DEPENDENT HELICASE_NUCLEASE DNA2"/>
    <property type="match status" value="1"/>
</dbReference>
<dbReference type="OrthoDB" id="6513042at2759"/>
<keyword evidence="17 20" id="KW-0539">Nucleus</keyword>
<dbReference type="GO" id="GO:0005524">
    <property type="term" value="F:ATP binding"/>
    <property type="evidence" value="ECO:0007669"/>
    <property type="project" value="UniProtKB-UniRule"/>
</dbReference>
<keyword evidence="4 20" id="KW-0235">DNA replication</keyword>
<evidence type="ECO:0000256" key="14">
    <source>
        <dbReference type="ARBA" id="ARBA00023014"/>
    </source>
</evidence>
<keyword evidence="14 20" id="KW-0411">Iron-sulfur</keyword>
<evidence type="ECO:0000256" key="4">
    <source>
        <dbReference type="ARBA" id="ARBA00022705"/>
    </source>
</evidence>
<comment type="similarity">
    <text evidence="2 20">Belongs to the DNA2/NAM7 helicase family.</text>
</comment>
<dbReference type="CDD" id="cd18041">
    <property type="entry name" value="DEXXQc_DNA2"/>
    <property type="match status" value="1"/>
</dbReference>
<dbReference type="GO" id="GO:0046872">
    <property type="term" value="F:metal ion binding"/>
    <property type="evidence" value="ECO:0007669"/>
    <property type="project" value="UniProtKB-UniRule"/>
</dbReference>
<evidence type="ECO:0000256" key="13">
    <source>
        <dbReference type="ARBA" id="ARBA00023004"/>
    </source>
</evidence>
<dbReference type="GO" id="GO:0017116">
    <property type="term" value="F:single-stranded DNA helicase activity"/>
    <property type="evidence" value="ECO:0007669"/>
    <property type="project" value="UniProtKB-UniRule"/>
</dbReference>
<evidence type="ECO:0000256" key="7">
    <source>
        <dbReference type="ARBA" id="ARBA00022741"/>
    </source>
</evidence>
<keyword evidence="6 20" id="KW-0479">Metal-binding</keyword>
<evidence type="ECO:0000313" key="24">
    <source>
        <dbReference type="EMBL" id="EMR08248.1"/>
    </source>
</evidence>
<dbReference type="InterPro" id="IPR026851">
    <property type="entry name" value="Dna2/JHS1_DEXXQ-box"/>
</dbReference>
<evidence type="ECO:0000256" key="1">
    <source>
        <dbReference type="ARBA" id="ARBA00001966"/>
    </source>
</evidence>
<evidence type="ECO:0000256" key="6">
    <source>
        <dbReference type="ARBA" id="ARBA00022723"/>
    </source>
</evidence>
<dbReference type="CDD" id="cd22318">
    <property type="entry name" value="DNA2_N-like"/>
    <property type="match status" value="1"/>
</dbReference>
<keyword evidence="20" id="KW-0158">Chromosome</keyword>
<reference evidence="25" key="1">
    <citation type="journal article" date="2016" name="Nat. Commun.">
        <title>Genome analysis of three Pneumocystis species reveals adaptation mechanisms to life exclusively in mammalian hosts.</title>
        <authorList>
            <person name="Ma L."/>
            <person name="Chen Z."/>
            <person name="Huang D.W."/>
            <person name="Kutty G."/>
            <person name="Ishihara M."/>
            <person name="Wang H."/>
            <person name="Abouelleil A."/>
            <person name="Bishop L."/>
            <person name="Davey E."/>
            <person name="Deng R."/>
            <person name="Deng X."/>
            <person name="Fan L."/>
            <person name="Fantoni G."/>
            <person name="Fitzgerald M."/>
            <person name="Gogineni E."/>
            <person name="Goldberg J.M."/>
            <person name="Handley G."/>
            <person name="Hu X."/>
            <person name="Huber C."/>
            <person name="Jiao X."/>
            <person name="Jones K."/>
            <person name="Levin J.Z."/>
            <person name="Liu Y."/>
            <person name="Macdonald P."/>
            <person name="Melnikov A."/>
            <person name="Raley C."/>
            <person name="Sassi M."/>
            <person name="Sherman B.T."/>
            <person name="Song X."/>
            <person name="Sykes S."/>
            <person name="Tran B."/>
            <person name="Walsh L."/>
            <person name="Xia Y."/>
            <person name="Yang J."/>
            <person name="Young S."/>
            <person name="Zeng Q."/>
            <person name="Zheng X."/>
            <person name="Stephens R."/>
            <person name="Nusbaum C."/>
            <person name="Birren B.W."/>
            <person name="Azadi P."/>
            <person name="Lempicki R.A."/>
            <person name="Cuomo C.A."/>
            <person name="Kovacs J.A."/>
        </authorList>
    </citation>
    <scope>NUCLEOTIDE SEQUENCE [LARGE SCALE GENOMIC DNA]</scope>
    <source>
        <strain evidence="25">B123</strain>
    </source>
</reference>
<evidence type="ECO:0000256" key="18">
    <source>
        <dbReference type="ARBA" id="ARBA00023268"/>
    </source>
</evidence>
<evidence type="ECO:0000259" key="21">
    <source>
        <dbReference type="Pfam" id="PF08696"/>
    </source>
</evidence>
<keyword evidence="13 20" id="KW-0408">Iron</keyword>
<dbReference type="VEuPathDB" id="FungiDB:PNEG_03415"/>
<dbReference type="GO" id="GO:0016887">
    <property type="term" value="F:ATP hydrolysis activity"/>
    <property type="evidence" value="ECO:0007669"/>
    <property type="project" value="RHEA"/>
</dbReference>
<accession>M7NI65</accession>
<dbReference type="eggNOG" id="KOG1805">
    <property type="taxonomic scope" value="Eukaryota"/>
</dbReference>
<evidence type="ECO:0000256" key="20">
    <source>
        <dbReference type="RuleBase" id="RU367041"/>
    </source>
</evidence>
<comment type="cofactor">
    <cofactor evidence="1">
        <name>[4Fe-4S] cluster</name>
        <dbReference type="ChEBI" id="CHEBI:49883"/>
    </cofactor>
</comment>
<dbReference type="Pfam" id="PF13087">
    <property type="entry name" value="AAA_12"/>
    <property type="match status" value="1"/>
</dbReference>
<evidence type="ECO:0000256" key="15">
    <source>
        <dbReference type="ARBA" id="ARBA00023125"/>
    </source>
</evidence>
<dbReference type="InterPro" id="IPR047187">
    <property type="entry name" value="SF1_C_Upf1"/>
</dbReference>
<dbReference type="GO" id="GO:0017108">
    <property type="term" value="F:5'-flap endonuclease activity"/>
    <property type="evidence" value="ECO:0007669"/>
    <property type="project" value="UniProtKB-UniRule"/>
</dbReference>
<dbReference type="GO" id="GO:0005634">
    <property type="term" value="C:nucleus"/>
    <property type="evidence" value="ECO:0007669"/>
    <property type="project" value="UniProtKB-SubCell"/>
</dbReference>
<dbReference type="OMA" id="NYCEAAI"/>
<dbReference type="EC" id="3.1.-.-" evidence="20"/>
<comment type="subcellular location">
    <subcellularLocation>
        <location evidence="20">Nucleus</location>
    </subcellularLocation>
    <subcellularLocation>
        <location evidence="20">Chromosome</location>
    </subcellularLocation>
</comment>
<dbReference type="EC" id="3.6.4.12" evidence="20"/>
<evidence type="ECO:0000256" key="9">
    <source>
        <dbReference type="ARBA" id="ARBA00022763"/>
    </source>
</evidence>
<keyword evidence="12 20" id="KW-0067">ATP-binding</keyword>
<keyword evidence="5 20" id="KW-0540">Nuclease</keyword>
<keyword evidence="16 20" id="KW-0234">DNA repair</keyword>
<dbReference type="GO" id="GO:0005737">
    <property type="term" value="C:cytoplasm"/>
    <property type="evidence" value="ECO:0007669"/>
    <property type="project" value="TreeGrafter"/>
</dbReference>
<dbReference type="RefSeq" id="XP_007875501.1">
    <property type="nucleotide sequence ID" value="XM_007877310.1"/>
</dbReference>
<dbReference type="SUPFAM" id="SSF52540">
    <property type="entry name" value="P-loop containing nucleoside triphosphate hydrolases"/>
    <property type="match status" value="1"/>
</dbReference>
<gene>
    <name evidence="24" type="ORF">PNEG_03415</name>
</gene>
<dbReference type="Pfam" id="PF08696">
    <property type="entry name" value="Dna2"/>
    <property type="match status" value="1"/>
</dbReference>
<organism evidence="24 25">
    <name type="scientific">Pneumocystis murina (strain B123)</name>
    <name type="common">Mouse pneumocystis pneumonia agent</name>
    <name type="synonym">Pneumocystis carinii f. sp. muris</name>
    <dbReference type="NCBI Taxonomy" id="1069680"/>
    <lineage>
        <taxon>Eukaryota</taxon>
        <taxon>Fungi</taxon>
        <taxon>Dikarya</taxon>
        <taxon>Ascomycota</taxon>
        <taxon>Taphrinomycotina</taxon>
        <taxon>Pneumocystomycetes</taxon>
        <taxon>Pneumocystaceae</taxon>
        <taxon>Pneumocystis</taxon>
    </lineage>
</organism>
<name>M7NI65_PNEMU</name>
<dbReference type="FunFam" id="3.40.50.300:FF:000789">
    <property type="entry name" value="DNA replication ATP-dependent helicase/nuclease DNA2"/>
    <property type="match status" value="1"/>
</dbReference>
<evidence type="ECO:0000256" key="2">
    <source>
        <dbReference type="ARBA" id="ARBA00007913"/>
    </source>
</evidence>
<keyword evidence="11 20" id="KW-0347">Helicase</keyword>
<dbReference type="PANTHER" id="PTHR10887">
    <property type="entry name" value="DNA2/NAM7 HELICASE FAMILY"/>
    <property type="match status" value="1"/>
</dbReference>
<dbReference type="GO" id="GO:0071932">
    <property type="term" value="P:replication fork reversal"/>
    <property type="evidence" value="ECO:0007669"/>
    <property type="project" value="TreeGrafter"/>
</dbReference>
<dbReference type="Proteomes" id="UP000011958">
    <property type="component" value="Unassembled WGS sequence"/>
</dbReference>
<dbReference type="GeneID" id="19897102"/>
<keyword evidence="3 20" id="KW-0004">4Fe-4S</keyword>
<comment type="function">
    <text evidence="20">Key enzyme involved in DNA replication and DNA repair. Involved in Okazaki fragments processing by cleaving long flaps that escape FEN1: flaps that are longer than 27 nucleotides are coated by replication protein A complex (RPA), leading to recruit DNA2 which cleaves the flap until it is too short to bind RPA and becomes a substrate for FEN1. Also involved in 5'-end resection of DNA during double-strand break (DSB) repair by mediating the cleavage of 5'-ssDNA.</text>
</comment>
<keyword evidence="9 20" id="KW-0227">DNA damage</keyword>
<evidence type="ECO:0000256" key="10">
    <source>
        <dbReference type="ARBA" id="ARBA00022801"/>
    </source>
</evidence>
<feature type="domain" description="DNA2/NAM7 helicase helicase" evidence="22">
    <location>
        <begin position="963"/>
        <end position="1023"/>
    </location>
</feature>
<protein>
    <recommendedName>
        <fullName evidence="20">DNA replication ATP-dependent helicase/nuclease</fullName>
        <ecNumber evidence="20">3.1.-.-</ecNumber>
        <ecNumber evidence="20">3.6.4.12</ecNumber>
    </recommendedName>
</protein>
<evidence type="ECO:0000256" key="8">
    <source>
        <dbReference type="ARBA" id="ARBA00022759"/>
    </source>
</evidence>
<keyword evidence="15 20" id="KW-0238">DNA-binding</keyword>
<feature type="domain" description="DNA2/NAM7 helicase helicase" evidence="22">
    <location>
        <begin position="854"/>
        <end position="944"/>
    </location>
</feature>
<evidence type="ECO:0000256" key="5">
    <source>
        <dbReference type="ARBA" id="ARBA00022722"/>
    </source>
</evidence>
<evidence type="ECO:0000256" key="3">
    <source>
        <dbReference type="ARBA" id="ARBA00022485"/>
    </source>
</evidence>
<dbReference type="GO" id="GO:0051539">
    <property type="term" value="F:4 iron, 4 sulfur cluster binding"/>
    <property type="evidence" value="ECO:0007669"/>
    <property type="project" value="UniProtKB-UniRule"/>
</dbReference>
<proteinExistence type="inferred from homology"/>
<dbReference type="InterPro" id="IPR014808">
    <property type="entry name" value="DNA_replication_fac_Dna2_N"/>
</dbReference>
<keyword evidence="10 20" id="KW-0378">Hydrolase</keyword>
<dbReference type="HOGENOM" id="CLU_001666_2_2_1"/>
<feature type="domain" description="DNA2/NAM7 helicase-like C-terminal" evidence="23">
    <location>
        <begin position="1032"/>
        <end position="1247"/>
    </location>
</feature>
<sequence>MEYLVNQLKTFLPEPWKRLHTQKTSVSLPSEDMQLPKQAMEMKMHTEIEKDNEEFFMEEQMLFQKEEAFDEFSETLSDEIEEISKCFDRNIKENTKEMERIVVFDNPLIEKSEEIGRKHEELSLEANQVNIDFLKNYTEKNNEKSSERNEVNKLSENFSLEADPVQTSSSDDILDDSFTDDMLDEEIEAVLSALDTCKEVDIEEVKAKSVELDVPEEQYIFEKNKNEIFASNVKNEMVSDYYSKNMSLKEYDACNDEKKNHSFLNYKVYNIKEEPWIDSNGYKGLQKVVLSQEKQTILLRQDWFFTPIEIGDYLYLHGEYDENGICIVDNSHFLVILNPDFLVSCTSVATSYSCIRRIILQERVKITDSISKSQIYGKILHRLFQLCLENDNFSLSFLKEKTKQLVLDNLEHLDIVGETIENAMKHISGKFSNLQKWASKYFLNTPEENLYIKSFRSRRSDTSHISINKLLRAEEHILSPKYGLKGYIDVTVQLAVKSDIDLQYSIAPFELKTGNNIYVMQHRAQTILYTLLLSEYYGKNVEFGLLFYLEKGETIQVFPVHDEIRGLIITRNNIAKYLKNNQELPSMLKNMFVCKKCPMRKPCFVFHKAIELGTAETSGLGQYFDDETNSITSKDSYFFQYWDFILSKEENEIFRFRKELWTMTSKEREKHGRCLSNLKIKKIHSISEEEILGYIDHYVYTLEKCSSSNNDDSLLNSEISYNDFIIVSDENGHYALAYGTVINIEPKFITISLNQQLYSPTSILSDHDVQYTQIPKSSMLKVFKNDFNKLDDKNILYRIDKDEFKSGISLARDNLTKLLYLEQEKRRRELIINLYPPKFNSILTDFFKIPEYEKLNNDQKKAILKVMTALDYTLILGMPGTGKTTTITYLIQILIANNNTILLASYTHSAIDNILLKLNIKKENVLRLGSIERIHPDLRKKIITEEYVVNDSESFQLKYIRPSIVATTCLGITHSIFSRRTFDYCIIDEASQIVLPICIGPLRFSKKFVLVGDHYQLPPLVRSIDVANQDIETSLFKHLLDTNPSAIVNLEYQYRMNKDIMLLSNTLIYDGKLKCGDEKIAYKLLDCGDFQMLDALHLKEGNEFACNINECWIKKILEPRLSVVFANTDYVPAPESRKGDRIQNEVEVQLLKQVIICLLNQGISESDIAVLSVYRSQIKLIQHHFRHFEKIETDTADRFQGRDKNCIIISFVRSNDKNEIGELLRDWRRLNVAFTRAKLKLIFFGSKSTLEKTGIFNLFFDLLKQKQWIYHLPKNAHLLHFLDDFIKQTNIKKLPKKKIDHISKNCSLLKTIMHAL</sequence>
<keyword evidence="25" id="KW-1185">Reference proteome</keyword>
<dbReference type="Pfam" id="PF13086">
    <property type="entry name" value="AAA_11"/>
    <property type="match status" value="2"/>
</dbReference>
<feature type="domain" description="DNA replication factor Dna2 N-terminal" evidence="21">
    <location>
        <begin position="291"/>
        <end position="493"/>
    </location>
</feature>
<dbReference type="Gene3D" id="3.40.50.300">
    <property type="entry name" value="P-loop containing nucleotide triphosphate hydrolases"/>
    <property type="match status" value="2"/>
</dbReference>
<dbReference type="CDD" id="cd18808">
    <property type="entry name" value="SF1_C_Upf1"/>
    <property type="match status" value="1"/>
</dbReference>